<dbReference type="Gene3D" id="6.10.250.3110">
    <property type="match status" value="1"/>
</dbReference>
<accession>A0AA88LPW9</accession>
<keyword evidence="4" id="KW-1185">Reference proteome</keyword>
<dbReference type="AlphaFoldDB" id="A0AA88LPW9"/>
<evidence type="ECO:0000313" key="4">
    <source>
        <dbReference type="Proteomes" id="UP001187415"/>
    </source>
</evidence>
<protein>
    <submittedName>
        <fullName evidence="3">Uncharacterized protein</fullName>
    </submittedName>
</protein>
<dbReference type="EMBL" id="JAUPFM010000020">
    <property type="protein sequence ID" value="KAK2818874.1"/>
    <property type="molecule type" value="Genomic_DNA"/>
</dbReference>
<dbReference type="Proteomes" id="UP001187415">
    <property type="component" value="Unassembled WGS sequence"/>
</dbReference>
<sequence length="220" mass="24787">MTVSRVLQLSILLVGLCQARRDPEAETASGSGQKGGVPVSQLRMLSLGLAHLLHGVAENNEQLEQQRKQVLAELDGATQALESLHKQRSHTGRTHRQVRKDLQILSAKGDRLQRVVKDLKRGLEDLETERGTIQCWINWIRQKVESLTEPRSRQQAQLDISSVKDIMDKQAERLASLTSEVSARDRLIKRRLQHIEHLEKQVYQSLPAKLQADSGSDCGR</sequence>
<keyword evidence="2" id="KW-0732">Signal</keyword>
<feature type="signal peptide" evidence="2">
    <location>
        <begin position="1"/>
        <end position="19"/>
    </location>
</feature>
<keyword evidence="1" id="KW-0175">Coiled coil</keyword>
<evidence type="ECO:0000256" key="1">
    <source>
        <dbReference type="SAM" id="Coils"/>
    </source>
</evidence>
<comment type="caution">
    <text evidence="3">The sequence shown here is derived from an EMBL/GenBank/DDBJ whole genome shotgun (WGS) entry which is preliminary data.</text>
</comment>
<reference evidence="3" key="1">
    <citation type="submission" date="2023-07" db="EMBL/GenBank/DDBJ databases">
        <title>Chromosome-level Genome Assembly of Striped Snakehead (Channa striata).</title>
        <authorList>
            <person name="Liu H."/>
        </authorList>
    </citation>
    <scope>NUCLEOTIDE SEQUENCE</scope>
    <source>
        <strain evidence="3">Gz</strain>
        <tissue evidence="3">Muscle</tissue>
    </source>
</reference>
<evidence type="ECO:0000256" key="2">
    <source>
        <dbReference type="SAM" id="SignalP"/>
    </source>
</evidence>
<proteinExistence type="predicted"/>
<feature type="chain" id="PRO_5041692802" evidence="2">
    <location>
        <begin position="20"/>
        <end position="220"/>
    </location>
</feature>
<feature type="coiled-coil region" evidence="1">
    <location>
        <begin position="53"/>
        <end position="129"/>
    </location>
</feature>
<organism evidence="3 4">
    <name type="scientific">Channa striata</name>
    <name type="common">Snakehead murrel</name>
    <name type="synonym">Ophicephalus striatus</name>
    <dbReference type="NCBI Taxonomy" id="64152"/>
    <lineage>
        <taxon>Eukaryota</taxon>
        <taxon>Metazoa</taxon>
        <taxon>Chordata</taxon>
        <taxon>Craniata</taxon>
        <taxon>Vertebrata</taxon>
        <taxon>Euteleostomi</taxon>
        <taxon>Actinopterygii</taxon>
        <taxon>Neopterygii</taxon>
        <taxon>Teleostei</taxon>
        <taxon>Neoteleostei</taxon>
        <taxon>Acanthomorphata</taxon>
        <taxon>Anabantaria</taxon>
        <taxon>Anabantiformes</taxon>
        <taxon>Channoidei</taxon>
        <taxon>Channidae</taxon>
        <taxon>Channa</taxon>
    </lineage>
</organism>
<name>A0AA88LPW9_CHASR</name>
<evidence type="ECO:0000313" key="3">
    <source>
        <dbReference type="EMBL" id="KAK2818874.1"/>
    </source>
</evidence>
<gene>
    <name evidence="3" type="ORF">Q5P01_024435</name>
</gene>